<accession>A0ABX0XCM2</accession>
<dbReference type="Gene3D" id="2.20.110.10">
    <property type="entry name" value="Histone H3 K4-specific methyltransferase SET7/9 N-terminal domain"/>
    <property type="match status" value="1"/>
</dbReference>
<feature type="chain" id="PRO_5046403534" evidence="1">
    <location>
        <begin position="22"/>
        <end position="295"/>
    </location>
</feature>
<organism evidence="2 3">
    <name type="scientific">Neolewinella antarctica</name>
    <dbReference type="NCBI Taxonomy" id="442734"/>
    <lineage>
        <taxon>Bacteria</taxon>
        <taxon>Pseudomonadati</taxon>
        <taxon>Bacteroidota</taxon>
        <taxon>Saprospiria</taxon>
        <taxon>Saprospirales</taxon>
        <taxon>Lewinellaceae</taxon>
        <taxon>Neolewinella</taxon>
    </lineage>
</organism>
<dbReference type="EMBL" id="JAATJH010000004">
    <property type="protein sequence ID" value="NJC27001.1"/>
    <property type="molecule type" value="Genomic_DNA"/>
</dbReference>
<dbReference type="SUPFAM" id="SSF50242">
    <property type="entry name" value="TIMP-like"/>
    <property type="match status" value="1"/>
</dbReference>
<dbReference type="Gene3D" id="2.40.50.120">
    <property type="match status" value="1"/>
</dbReference>
<reference evidence="2 3" key="1">
    <citation type="submission" date="2020-03" db="EMBL/GenBank/DDBJ databases">
        <title>Genomic Encyclopedia of Type Strains, Phase IV (KMG-IV): sequencing the most valuable type-strain genomes for metagenomic binning, comparative biology and taxonomic classification.</title>
        <authorList>
            <person name="Goeker M."/>
        </authorList>
    </citation>
    <scope>NUCLEOTIDE SEQUENCE [LARGE SCALE GENOMIC DNA]</scope>
    <source>
        <strain evidence="2 3">DSM 105096</strain>
    </source>
</reference>
<sequence>MKIFFWLSVLYCCFCASPLTACMCPYEELTEATFLRYTFVSHVRIDSITEVKKPSSGRSHIDYPGRRLLHVTTLRHYRGERTETIWEVGFNSSCGVNLTTGEEWLVFSTYELDNIPNLSLCTPSAMMRGNRAILRVDQDDYYQTKVRLERIVHARNATAPKLTGTTVNYYTNGCAEEITTYVNGLRHGPSYHYYPNGSLLATYHYRRGLRTGVYRLYGEDGVLQREHEYDDKGIQIRYLIPHYGPANLRYEQKLDTEADNYKVTYHFPDGRLQRALVQRGAYTLSDTVYYELPAE</sequence>
<gene>
    <name evidence="2" type="ORF">GGR27_002514</name>
</gene>
<proteinExistence type="predicted"/>
<evidence type="ECO:0000313" key="2">
    <source>
        <dbReference type="EMBL" id="NJC27001.1"/>
    </source>
</evidence>
<dbReference type="InterPro" id="IPR011652">
    <property type="entry name" value="MORN_2"/>
</dbReference>
<feature type="signal peptide" evidence="1">
    <location>
        <begin position="1"/>
        <end position="21"/>
    </location>
</feature>
<name>A0ABX0XCM2_9BACT</name>
<evidence type="ECO:0000256" key="1">
    <source>
        <dbReference type="SAM" id="SignalP"/>
    </source>
</evidence>
<dbReference type="RefSeq" id="WP_168037764.1">
    <property type="nucleotide sequence ID" value="NZ_JAATJH010000004.1"/>
</dbReference>
<dbReference type="Proteomes" id="UP000770785">
    <property type="component" value="Unassembled WGS sequence"/>
</dbReference>
<protein>
    <submittedName>
        <fullName evidence="2">Uncharacterized protein</fullName>
    </submittedName>
</protein>
<dbReference type="Pfam" id="PF07661">
    <property type="entry name" value="MORN_2"/>
    <property type="match status" value="2"/>
</dbReference>
<dbReference type="InterPro" id="IPR008993">
    <property type="entry name" value="TIMP-like_OB-fold"/>
</dbReference>
<comment type="caution">
    <text evidence="2">The sequence shown here is derived from an EMBL/GenBank/DDBJ whole genome shotgun (WGS) entry which is preliminary data.</text>
</comment>
<keyword evidence="3" id="KW-1185">Reference proteome</keyword>
<evidence type="ECO:0000313" key="3">
    <source>
        <dbReference type="Proteomes" id="UP000770785"/>
    </source>
</evidence>
<keyword evidence="1" id="KW-0732">Signal</keyword>
<dbReference type="SUPFAM" id="SSF82185">
    <property type="entry name" value="Histone H3 K4-specific methyltransferase SET7/9 N-terminal domain"/>
    <property type="match status" value="1"/>
</dbReference>